<dbReference type="EMBL" id="JBHSMX010000020">
    <property type="protein sequence ID" value="MFC5521946.1"/>
    <property type="molecule type" value="Genomic_DNA"/>
</dbReference>
<proteinExistence type="inferred from homology"/>
<protein>
    <recommendedName>
        <fullName evidence="1">Putative membrane protein insertion efficiency factor</fullName>
    </recommendedName>
</protein>
<gene>
    <name evidence="2" type="primary">yidD</name>
    <name evidence="2" type="ORF">ACFPP7_13635</name>
</gene>
<keyword evidence="3" id="KW-1185">Reference proteome</keyword>
<dbReference type="NCBIfam" id="TIGR00278">
    <property type="entry name" value="membrane protein insertion efficiency factor YidD"/>
    <property type="match status" value="1"/>
</dbReference>
<reference evidence="3" key="1">
    <citation type="journal article" date="2019" name="Int. J. Syst. Evol. Microbiol.">
        <title>The Global Catalogue of Microorganisms (GCM) 10K type strain sequencing project: providing services to taxonomists for standard genome sequencing and annotation.</title>
        <authorList>
            <consortium name="The Broad Institute Genomics Platform"/>
            <consortium name="The Broad Institute Genome Sequencing Center for Infectious Disease"/>
            <person name="Wu L."/>
            <person name="Ma J."/>
        </authorList>
    </citation>
    <scope>NUCLEOTIDE SEQUENCE [LARGE SCALE GENOMIC DNA]</scope>
    <source>
        <strain evidence="3">CGMCC 4.7277</strain>
    </source>
</reference>
<comment type="function">
    <text evidence="1">Could be involved in insertion of integral membrane proteins into the membrane.</text>
</comment>
<dbReference type="HAMAP" id="MF_00386">
    <property type="entry name" value="UPF0161_YidD"/>
    <property type="match status" value="1"/>
</dbReference>
<comment type="similarity">
    <text evidence="1">Belongs to the UPF0161 family.</text>
</comment>
<dbReference type="Proteomes" id="UP001596084">
    <property type="component" value="Unassembled WGS sequence"/>
</dbReference>
<keyword evidence="1" id="KW-0472">Membrane</keyword>
<sequence length="105" mass="11258">MTLTGTALLRLPQTALIGLVKGYRLLLSPWLGSACRFEPTCSAYSLQALQQHGAAIGSYLTLRRLARCHPWCEGGHDPVPPVSAASLFTRVVTPVTSIPSKKTPS</sequence>
<dbReference type="RefSeq" id="WP_084389735.1">
    <property type="nucleotide sequence ID" value="NZ_JBHSMX010000020.1"/>
</dbReference>
<evidence type="ECO:0000313" key="3">
    <source>
        <dbReference type="Proteomes" id="UP001596084"/>
    </source>
</evidence>
<comment type="caution">
    <text evidence="2">The sequence shown here is derived from an EMBL/GenBank/DDBJ whole genome shotgun (WGS) entry which is preliminary data.</text>
</comment>
<evidence type="ECO:0000256" key="1">
    <source>
        <dbReference type="HAMAP-Rule" id="MF_00386"/>
    </source>
</evidence>
<accession>A0ABW0QAM6</accession>
<dbReference type="PANTHER" id="PTHR33383">
    <property type="entry name" value="MEMBRANE PROTEIN INSERTION EFFICIENCY FACTOR-RELATED"/>
    <property type="match status" value="1"/>
</dbReference>
<dbReference type="PANTHER" id="PTHR33383:SF1">
    <property type="entry name" value="MEMBRANE PROTEIN INSERTION EFFICIENCY FACTOR-RELATED"/>
    <property type="match status" value="1"/>
</dbReference>
<evidence type="ECO:0000313" key="2">
    <source>
        <dbReference type="EMBL" id="MFC5521946.1"/>
    </source>
</evidence>
<dbReference type="InterPro" id="IPR002696">
    <property type="entry name" value="Membr_insert_effic_factor_YidD"/>
</dbReference>
<comment type="subcellular location">
    <subcellularLocation>
        <location evidence="1">Cell membrane</location>
        <topology evidence="1">Peripheral membrane protein</topology>
        <orientation evidence="1">Cytoplasmic side</orientation>
    </subcellularLocation>
</comment>
<dbReference type="SMART" id="SM01234">
    <property type="entry name" value="Haemolytic"/>
    <property type="match status" value="1"/>
</dbReference>
<name>A0ABW0QAM6_9BURK</name>
<dbReference type="Pfam" id="PF01809">
    <property type="entry name" value="YidD"/>
    <property type="match status" value="1"/>
</dbReference>
<keyword evidence="1" id="KW-1003">Cell membrane</keyword>
<organism evidence="2 3">
    <name type="scientific">Polaromonas jejuensis</name>
    <dbReference type="NCBI Taxonomy" id="457502"/>
    <lineage>
        <taxon>Bacteria</taxon>
        <taxon>Pseudomonadati</taxon>
        <taxon>Pseudomonadota</taxon>
        <taxon>Betaproteobacteria</taxon>
        <taxon>Burkholderiales</taxon>
        <taxon>Comamonadaceae</taxon>
        <taxon>Polaromonas</taxon>
    </lineage>
</organism>